<dbReference type="InterPro" id="IPR028081">
    <property type="entry name" value="Leu-bd"/>
</dbReference>
<sequence length="459" mass="50180">LIVVIGVGVGLGVFFLLPAVAGATWKLPGAPSGIPEEQWIKIGMMGDIGELQGDANYWGGYLAANDINEAGGVDVNGTTYYIAIAKEDTDESAAEFSTSRAVTAAERMIYKNEAEFAIGGFRTESVYAYREPFMENKIIFVDTGAATDELCGSVISDYAHYKYFWRISPTNSSELATDFGGNVVGFMGYLRAVYNTTSIDKIGLLVEDLVWTESWQTNFPYLFNVQLGGTFGTMPAAAQIAFDITTTAEQMDAHLQTLENEGVDVVLIGISGGAGILMTQQWKAQERPFMLIGANVQGSTTGYWADTNGDAQYEIGAATAINYANKTSLTKTFFEDYYNMWNEDPLYMAFGAYSAVKRIYNLIKDTQSFDTDTLIAEWETITISNPVEQVGGWGAWWPNSHDGVGGPLNYALWYQWQNNTKVVIPSFTGVYSSSIVQGIPTVPIGTLKIAPWVLDAYTS</sequence>
<dbReference type="PANTHER" id="PTHR30483">
    <property type="entry name" value="LEUCINE-SPECIFIC-BINDING PROTEIN"/>
    <property type="match status" value="1"/>
</dbReference>
<feature type="domain" description="Leucine-binding protein" evidence="2">
    <location>
        <begin position="52"/>
        <end position="387"/>
    </location>
</feature>
<proteinExistence type="predicted"/>
<evidence type="ECO:0000256" key="1">
    <source>
        <dbReference type="ARBA" id="ARBA00022729"/>
    </source>
</evidence>
<dbReference type="InterPro" id="IPR051010">
    <property type="entry name" value="BCAA_transport"/>
</dbReference>
<reference evidence="3" key="1">
    <citation type="journal article" date="2015" name="Nature">
        <title>Complex archaea that bridge the gap between prokaryotes and eukaryotes.</title>
        <authorList>
            <person name="Spang A."/>
            <person name="Saw J.H."/>
            <person name="Jorgensen S.L."/>
            <person name="Zaremba-Niedzwiedzka K."/>
            <person name="Martijn J."/>
            <person name="Lind A.E."/>
            <person name="van Eijk R."/>
            <person name="Schleper C."/>
            <person name="Guy L."/>
            <person name="Ettema T.J."/>
        </authorList>
    </citation>
    <scope>NUCLEOTIDE SEQUENCE</scope>
</reference>
<feature type="non-terminal residue" evidence="3">
    <location>
        <position position="1"/>
    </location>
</feature>
<dbReference type="AlphaFoldDB" id="A0A0F9S2Q5"/>
<evidence type="ECO:0000259" key="2">
    <source>
        <dbReference type="Pfam" id="PF13458"/>
    </source>
</evidence>
<dbReference type="Pfam" id="PF13458">
    <property type="entry name" value="Peripla_BP_6"/>
    <property type="match status" value="1"/>
</dbReference>
<protein>
    <recommendedName>
        <fullName evidence="2">Leucine-binding protein domain-containing protein</fullName>
    </recommendedName>
</protein>
<keyword evidence="1" id="KW-0732">Signal</keyword>
<gene>
    <name evidence="3" type="ORF">LCGC14_0903100</name>
</gene>
<dbReference type="InterPro" id="IPR028082">
    <property type="entry name" value="Peripla_BP_I"/>
</dbReference>
<organism evidence="3">
    <name type="scientific">marine sediment metagenome</name>
    <dbReference type="NCBI Taxonomy" id="412755"/>
    <lineage>
        <taxon>unclassified sequences</taxon>
        <taxon>metagenomes</taxon>
        <taxon>ecological metagenomes</taxon>
    </lineage>
</organism>
<dbReference type="SUPFAM" id="SSF53822">
    <property type="entry name" value="Periplasmic binding protein-like I"/>
    <property type="match status" value="1"/>
</dbReference>
<evidence type="ECO:0000313" key="3">
    <source>
        <dbReference type="EMBL" id="KKN23628.1"/>
    </source>
</evidence>
<dbReference type="EMBL" id="LAZR01002954">
    <property type="protein sequence ID" value="KKN23628.1"/>
    <property type="molecule type" value="Genomic_DNA"/>
</dbReference>
<comment type="caution">
    <text evidence="3">The sequence shown here is derived from an EMBL/GenBank/DDBJ whole genome shotgun (WGS) entry which is preliminary data.</text>
</comment>
<dbReference type="PANTHER" id="PTHR30483:SF6">
    <property type="entry name" value="PERIPLASMIC BINDING PROTEIN OF ABC TRANSPORTER FOR NATURAL AMINO ACIDS"/>
    <property type="match status" value="1"/>
</dbReference>
<dbReference type="Gene3D" id="3.40.50.2300">
    <property type="match status" value="2"/>
</dbReference>
<name>A0A0F9S2Q5_9ZZZZ</name>
<accession>A0A0F9S2Q5</accession>